<reference evidence="2" key="1">
    <citation type="submission" date="2009-10" db="EMBL/GenBank/DDBJ databases">
        <title>Diversity of trophic interactions inside an arsenic-rich microbial ecosystem.</title>
        <authorList>
            <person name="Bertin P.N."/>
            <person name="Heinrich-Salmeron A."/>
            <person name="Pelletier E."/>
            <person name="Goulhen-Chollet F."/>
            <person name="Arsene-Ploetze F."/>
            <person name="Gallien S."/>
            <person name="Calteau A."/>
            <person name="Vallenet D."/>
            <person name="Casiot C."/>
            <person name="Chane-Woon-Ming B."/>
            <person name="Giloteaux L."/>
            <person name="Barakat M."/>
            <person name="Bonnefoy V."/>
            <person name="Bruneel O."/>
            <person name="Chandler M."/>
            <person name="Cleiss J."/>
            <person name="Duran R."/>
            <person name="Elbaz-Poulichet F."/>
            <person name="Fonknechten N."/>
            <person name="Lauga B."/>
            <person name="Mornico D."/>
            <person name="Ortet P."/>
            <person name="Schaeffer C."/>
            <person name="Siguier P."/>
            <person name="Alexander Thil Smith A."/>
            <person name="Van Dorsselaer A."/>
            <person name="Weissenbach J."/>
            <person name="Medigue C."/>
            <person name="Le Paslier D."/>
        </authorList>
    </citation>
    <scope>NUCLEOTIDE SEQUENCE</scope>
</reference>
<dbReference type="EMBL" id="CABN01000083">
    <property type="protein sequence ID" value="CBI00014.1"/>
    <property type="molecule type" value="Genomic_DNA"/>
</dbReference>
<dbReference type="GO" id="GO:0016740">
    <property type="term" value="F:transferase activity"/>
    <property type="evidence" value="ECO:0007669"/>
    <property type="project" value="UniProtKB-KW"/>
</dbReference>
<dbReference type="InterPro" id="IPR011009">
    <property type="entry name" value="Kinase-like_dom_sf"/>
</dbReference>
<dbReference type="Gene3D" id="3.90.1200.10">
    <property type="match status" value="1"/>
</dbReference>
<sequence>MSEAQIDDGGCADALARYGLPGELSPHGSGHIHGSWLVTQRSGAGVARFLLQRMNEDVFRDVAALMENVERVTGHLATAGDARSLELVKTVDGKNWHRDRQGRAWRLFPFLESTRSVEVVCSTDEVLEASRAFGEFQRRMMSLPGPRLREVLPGFHDTSRRFGALREAVEADGMNHAGAARREIDFAFERAWMADVLARAGLPERIAHNDTKLNNVLLDERTGRRVCVIDLDTVMEGASVHDFGDMARTMTCAAAEDERDLARVRLEMAYFEALTQGYWETAGDFLLRVEIDLLAFSGRLMTLETGVRFLTDFLSGDRYYRTHRAGQNLDRCRTQFALLRSMEEQEAAMERAVRAIAG</sequence>
<dbReference type="PANTHER" id="PTHR21064:SF5">
    <property type="entry name" value="SLR1880 PROTEIN"/>
    <property type="match status" value="1"/>
</dbReference>
<feature type="domain" description="Aminoglycoside phosphotransferase" evidence="1">
    <location>
        <begin position="24"/>
        <end position="264"/>
    </location>
</feature>
<accession>E6PYK5</accession>
<dbReference type="PANTHER" id="PTHR21064">
    <property type="entry name" value="AMINOGLYCOSIDE PHOSPHOTRANSFERASE DOMAIN-CONTAINING PROTEIN-RELATED"/>
    <property type="match status" value="1"/>
</dbReference>
<proteinExistence type="predicted"/>
<name>E6PYK5_9ZZZZ</name>
<dbReference type="InterPro" id="IPR002575">
    <property type="entry name" value="Aminoglycoside_PTrfase"/>
</dbReference>
<comment type="caution">
    <text evidence="2">The sequence shown here is derived from an EMBL/GenBank/DDBJ whole genome shotgun (WGS) entry which is preliminary data.</text>
</comment>
<dbReference type="AlphaFoldDB" id="E6PYK5"/>
<gene>
    <name evidence="2" type="ORF">CARN3_0993</name>
</gene>
<protein>
    <submittedName>
        <fullName evidence="2">Aminoglycoside phosphotransferase</fullName>
    </submittedName>
</protein>
<dbReference type="InterPro" id="IPR050249">
    <property type="entry name" value="Pseudomonas-type_ThrB"/>
</dbReference>
<evidence type="ECO:0000259" key="1">
    <source>
        <dbReference type="Pfam" id="PF01636"/>
    </source>
</evidence>
<keyword evidence="2" id="KW-0808">Transferase</keyword>
<evidence type="ECO:0000313" key="2">
    <source>
        <dbReference type="EMBL" id="CBI00014.1"/>
    </source>
</evidence>
<dbReference type="Pfam" id="PF01636">
    <property type="entry name" value="APH"/>
    <property type="match status" value="1"/>
</dbReference>
<organism evidence="2">
    <name type="scientific">mine drainage metagenome</name>
    <dbReference type="NCBI Taxonomy" id="410659"/>
    <lineage>
        <taxon>unclassified sequences</taxon>
        <taxon>metagenomes</taxon>
        <taxon>ecological metagenomes</taxon>
    </lineage>
</organism>
<dbReference type="SUPFAM" id="SSF56112">
    <property type="entry name" value="Protein kinase-like (PK-like)"/>
    <property type="match status" value="1"/>
</dbReference>